<dbReference type="GO" id="GO:0008610">
    <property type="term" value="P:lipid biosynthetic process"/>
    <property type="evidence" value="ECO:0007669"/>
    <property type="project" value="InterPro"/>
</dbReference>
<keyword evidence="2 5" id="KW-0812">Transmembrane</keyword>
<gene>
    <name evidence="7" type="ORF">GQ602_005467</name>
</gene>
<feature type="transmembrane region" description="Helical" evidence="5">
    <location>
        <begin position="230"/>
        <end position="252"/>
    </location>
</feature>
<feature type="domain" description="Fatty acid hydroxylase" evidence="6">
    <location>
        <begin position="170"/>
        <end position="285"/>
    </location>
</feature>
<dbReference type="InterPro" id="IPR050307">
    <property type="entry name" value="Sterol_Desaturase_Related"/>
</dbReference>
<proteinExistence type="predicted"/>
<dbReference type="InterPro" id="IPR006694">
    <property type="entry name" value="Fatty_acid_hydroxylase"/>
</dbReference>
<evidence type="ECO:0000256" key="1">
    <source>
        <dbReference type="ARBA" id="ARBA00004370"/>
    </source>
</evidence>
<keyword evidence="3 5" id="KW-1133">Transmembrane helix</keyword>
<evidence type="ECO:0000256" key="5">
    <source>
        <dbReference type="SAM" id="Phobius"/>
    </source>
</evidence>
<protein>
    <submittedName>
        <fullName evidence="7">Fatty acid hydroxylase</fullName>
    </submittedName>
</protein>
<dbReference type="AlphaFoldDB" id="A0A8H4VBU5"/>
<reference evidence="7 8" key="1">
    <citation type="journal article" date="2020" name="G3 (Bethesda)">
        <title>Genetic Underpinnings of Host Manipulation by Ophiocordyceps as Revealed by Comparative Transcriptomics.</title>
        <authorList>
            <person name="Will I."/>
            <person name="Das B."/>
            <person name="Trinh T."/>
            <person name="Brachmann A."/>
            <person name="Ohm R.A."/>
            <person name="de Bekker C."/>
        </authorList>
    </citation>
    <scope>NUCLEOTIDE SEQUENCE [LARGE SCALE GENOMIC DNA]</scope>
    <source>
        <strain evidence="7 8">EC05</strain>
    </source>
</reference>
<comment type="subcellular location">
    <subcellularLocation>
        <location evidence="1">Membrane</location>
    </subcellularLocation>
</comment>
<dbReference type="PANTHER" id="PTHR11863">
    <property type="entry name" value="STEROL DESATURASE"/>
    <property type="match status" value="1"/>
</dbReference>
<organism evidence="7 8">
    <name type="scientific">Ophiocordyceps camponoti-floridani</name>
    <dbReference type="NCBI Taxonomy" id="2030778"/>
    <lineage>
        <taxon>Eukaryota</taxon>
        <taxon>Fungi</taxon>
        <taxon>Dikarya</taxon>
        <taxon>Ascomycota</taxon>
        <taxon>Pezizomycotina</taxon>
        <taxon>Sordariomycetes</taxon>
        <taxon>Hypocreomycetidae</taxon>
        <taxon>Hypocreales</taxon>
        <taxon>Ophiocordycipitaceae</taxon>
        <taxon>Ophiocordyceps</taxon>
    </lineage>
</organism>
<feature type="transmembrane region" description="Helical" evidence="5">
    <location>
        <begin position="125"/>
        <end position="145"/>
    </location>
</feature>
<comment type="caution">
    <text evidence="7">The sequence shown here is derived from an EMBL/GenBank/DDBJ whole genome shotgun (WGS) entry which is preliminary data.</text>
</comment>
<feature type="transmembrane region" description="Helical" evidence="5">
    <location>
        <begin position="80"/>
        <end position="104"/>
    </location>
</feature>
<dbReference type="GO" id="GO:0005506">
    <property type="term" value="F:iron ion binding"/>
    <property type="evidence" value="ECO:0007669"/>
    <property type="project" value="InterPro"/>
</dbReference>
<name>A0A8H4VBU5_9HYPO</name>
<dbReference type="OrthoDB" id="6354873at2759"/>
<dbReference type="Pfam" id="PF04116">
    <property type="entry name" value="FA_hydroxylase"/>
    <property type="match status" value="1"/>
</dbReference>
<dbReference type="Proteomes" id="UP000562929">
    <property type="component" value="Unassembled WGS sequence"/>
</dbReference>
<keyword evidence="4 5" id="KW-0472">Membrane</keyword>
<dbReference type="GO" id="GO:0016020">
    <property type="term" value="C:membrane"/>
    <property type="evidence" value="ECO:0007669"/>
    <property type="project" value="UniProtKB-SubCell"/>
</dbReference>
<dbReference type="EMBL" id="JAACLJ010000006">
    <property type="protein sequence ID" value="KAF4584094.1"/>
    <property type="molecule type" value="Genomic_DNA"/>
</dbReference>
<feature type="transmembrane region" description="Helical" evidence="5">
    <location>
        <begin position="165"/>
        <end position="182"/>
    </location>
</feature>
<evidence type="ECO:0000256" key="2">
    <source>
        <dbReference type="ARBA" id="ARBA00022692"/>
    </source>
</evidence>
<evidence type="ECO:0000256" key="3">
    <source>
        <dbReference type="ARBA" id="ARBA00022989"/>
    </source>
</evidence>
<evidence type="ECO:0000313" key="8">
    <source>
        <dbReference type="Proteomes" id="UP000562929"/>
    </source>
</evidence>
<accession>A0A8H4VBU5</accession>
<dbReference type="GO" id="GO:0016491">
    <property type="term" value="F:oxidoreductase activity"/>
    <property type="evidence" value="ECO:0007669"/>
    <property type="project" value="InterPro"/>
</dbReference>
<evidence type="ECO:0000313" key="7">
    <source>
        <dbReference type="EMBL" id="KAF4584094.1"/>
    </source>
</evidence>
<evidence type="ECO:0000259" key="6">
    <source>
        <dbReference type="Pfam" id="PF04116"/>
    </source>
</evidence>
<evidence type="ECO:0000256" key="4">
    <source>
        <dbReference type="ARBA" id="ARBA00023136"/>
    </source>
</evidence>
<keyword evidence="8" id="KW-1185">Reference proteome</keyword>
<sequence length="301" mass="35164">MEAIIDFLDAAVLDSLYDSARQSLRTSLDSSREKPILRLAKQVCHRTTEVPWTRHAPLRQALTIFLLIWSVPVFHHNVDLALTTTISIVTHLFYFLFGTICYYQNFDRSLKKSAKFQRSQIRREISDSLLALVCGSFLTAPILVAQLQGHSRIYRFGSASLWYELAQYPLFVLFSDTCIYWLHRVFHAPVLFRLMHSKHHRYVIPTPFSAYAFHPLEAWIMSLPVYSFGFIWPMSDVAQLVVFCCSNIWTFLLHDNRDQFHTVHHKNINYNYGQFLHLWDYLGGTYRDAETFLNPVGGYRA</sequence>
<feature type="transmembrane region" description="Helical" evidence="5">
    <location>
        <begin position="202"/>
        <end position="224"/>
    </location>
</feature>